<comment type="caution">
    <text evidence="4">The sequence shown here is derived from an EMBL/GenBank/DDBJ whole genome shotgun (WGS) entry which is preliminary data.</text>
</comment>
<dbReference type="Pfam" id="PF25567">
    <property type="entry name" value="TPR_SYO1"/>
    <property type="match status" value="1"/>
</dbReference>
<dbReference type="GO" id="GO:0051082">
    <property type="term" value="F:unfolded protein binding"/>
    <property type="evidence" value="ECO:0007669"/>
    <property type="project" value="TreeGrafter"/>
</dbReference>
<evidence type="ECO:0000313" key="4">
    <source>
        <dbReference type="EMBL" id="KAK7695114.1"/>
    </source>
</evidence>
<protein>
    <recommendedName>
        <fullName evidence="3">SYO1-like TPR repeats domain-containing protein</fullName>
    </recommendedName>
</protein>
<feature type="region of interest" description="Disordered" evidence="2">
    <location>
        <begin position="371"/>
        <end position="392"/>
    </location>
</feature>
<dbReference type="Proteomes" id="UP001385951">
    <property type="component" value="Unassembled WGS sequence"/>
</dbReference>
<evidence type="ECO:0000256" key="2">
    <source>
        <dbReference type="SAM" id="MobiDB-lite"/>
    </source>
</evidence>
<dbReference type="InterPro" id="IPR057990">
    <property type="entry name" value="TPR_SYO1"/>
</dbReference>
<dbReference type="PANTHER" id="PTHR13347:SF1">
    <property type="entry name" value="HEAT REPEAT-CONTAINING PROTEIN 3"/>
    <property type="match status" value="1"/>
</dbReference>
<dbReference type="InterPro" id="IPR011989">
    <property type="entry name" value="ARM-like"/>
</dbReference>
<proteinExistence type="inferred from homology"/>
<dbReference type="InterPro" id="IPR052616">
    <property type="entry name" value="SYO1-like"/>
</dbReference>
<sequence length="680" mass="74985">MGKSQKKKQMRRHNPVRVPDSHIPHGLDSASASSSKKEAILPIIQKLESVDSAERKWACVAVSNLIQNDPSTRRLLQGKNIVGSLITRLSDSEEEVLVEAAGALRNLCIDGGYDICGEMYNKNIIAPLKTFVPKISSTLSQYLESPKDAPENARKVVYELADNVITILWCLSETSNKALTTVNQISLVPFLMSFLAARDKLPLSTVTSAAQCLYVLTDDNPPATNEVRNDVAYTSCLLEIVQSGASINGKGKEVADERIVTLRVLCSGVLRHVAPLPPPSIMATLEIDRDVVIPTLQPVISSGSIAEASGRVVELLQQQESIPELEKLSLKNTPKSDHKSPAELELEQIENRLRTTQLALEVLTNVCATLPETEPLEDDGEQQEDEVMEDQDDLDLEDEVMDSSDDKPSPSRKLLPDLVAPLLPLIQPTPLSFPPLTGGASPHPPTTSALSSIHICAMECLNNIFWSLAAPALSRNQRPSADADREGGVKVWDSIWHALSTVGVEFNGLGQERRREFWYLSVGVLWGVGIVWKGLLVPNDEQIRVLIGLYESTPDPAVKVKCIGTLECLAHHPESIDANRVISTFFLSLLPRANQSAVTPVEPLLQTVSALIDVYSDEMLPYDTNFRQGNYAEILAASAEPVRKLVRSIDRKKERELRRRGEEVRDNLIAFIEYRRSLSF</sequence>
<dbReference type="EMBL" id="JASBNA010000002">
    <property type="protein sequence ID" value="KAK7695114.1"/>
    <property type="molecule type" value="Genomic_DNA"/>
</dbReference>
<feature type="region of interest" description="Disordered" evidence="2">
    <location>
        <begin position="1"/>
        <end position="34"/>
    </location>
</feature>
<organism evidence="4 5">
    <name type="scientific">Cerrena zonata</name>
    <dbReference type="NCBI Taxonomy" id="2478898"/>
    <lineage>
        <taxon>Eukaryota</taxon>
        <taxon>Fungi</taxon>
        <taxon>Dikarya</taxon>
        <taxon>Basidiomycota</taxon>
        <taxon>Agaricomycotina</taxon>
        <taxon>Agaricomycetes</taxon>
        <taxon>Polyporales</taxon>
        <taxon>Cerrenaceae</taxon>
        <taxon>Cerrena</taxon>
    </lineage>
</organism>
<feature type="domain" description="SYO1-like TPR repeats" evidence="3">
    <location>
        <begin position="418"/>
        <end position="678"/>
    </location>
</feature>
<comment type="similarity">
    <text evidence="1">Belongs to the nuclear import and ribosome assembly adapter family.</text>
</comment>
<dbReference type="Gene3D" id="1.25.10.10">
    <property type="entry name" value="Leucine-rich Repeat Variant"/>
    <property type="match status" value="1"/>
</dbReference>
<dbReference type="GO" id="GO:0006606">
    <property type="term" value="P:protein import into nucleus"/>
    <property type="evidence" value="ECO:0007669"/>
    <property type="project" value="TreeGrafter"/>
</dbReference>
<keyword evidence="5" id="KW-1185">Reference proteome</keyword>
<gene>
    <name evidence="4" type="ORF">QCA50_002304</name>
</gene>
<reference evidence="4 5" key="1">
    <citation type="submission" date="2022-09" db="EMBL/GenBank/DDBJ databases">
        <authorList>
            <person name="Palmer J.M."/>
        </authorList>
    </citation>
    <scope>NUCLEOTIDE SEQUENCE [LARGE SCALE GENOMIC DNA]</scope>
    <source>
        <strain evidence="4 5">DSM 7382</strain>
    </source>
</reference>
<accession>A0AAW0GTC4</accession>
<dbReference type="AlphaFoldDB" id="A0AAW0GTC4"/>
<name>A0AAW0GTC4_9APHY</name>
<feature type="compositionally biased region" description="Basic residues" evidence="2">
    <location>
        <begin position="1"/>
        <end position="15"/>
    </location>
</feature>
<dbReference type="SUPFAM" id="SSF48371">
    <property type="entry name" value="ARM repeat"/>
    <property type="match status" value="1"/>
</dbReference>
<evidence type="ECO:0000259" key="3">
    <source>
        <dbReference type="Pfam" id="PF25567"/>
    </source>
</evidence>
<dbReference type="CDD" id="cd13394">
    <property type="entry name" value="Syo1_like"/>
    <property type="match status" value="1"/>
</dbReference>
<dbReference type="InterPro" id="IPR016024">
    <property type="entry name" value="ARM-type_fold"/>
</dbReference>
<dbReference type="PANTHER" id="PTHR13347">
    <property type="entry name" value="HEAT REPEAT-CONTAINING PROTEIN 3"/>
    <property type="match status" value="1"/>
</dbReference>
<evidence type="ECO:0000313" key="5">
    <source>
        <dbReference type="Proteomes" id="UP001385951"/>
    </source>
</evidence>
<evidence type="ECO:0000256" key="1">
    <source>
        <dbReference type="ARBA" id="ARBA00049983"/>
    </source>
</evidence>
<feature type="compositionally biased region" description="Acidic residues" evidence="2">
    <location>
        <begin position="374"/>
        <end position="392"/>
    </location>
</feature>
<dbReference type="GO" id="GO:0042273">
    <property type="term" value="P:ribosomal large subunit biogenesis"/>
    <property type="evidence" value="ECO:0007669"/>
    <property type="project" value="TreeGrafter"/>
</dbReference>